<evidence type="ECO:0000313" key="1">
    <source>
        <dbReference type="EMBL" id="MFD1514474.1"/>
    </source>
</evidence>
<dbReference type="RefSeq" id="WP_250874409.1">
    <property type="nucleotide sequence ID" value="NZ_JALXFV010000007.1"/>
</dbReference>
<gene>
    <name evidence="1" type="ORF">ACFSBT_14425</name>
</gene>
<evidence type="ECO:0000313" key="2">
    <source>
        <dbReference type="Proteomes" id="UP001597187"/>
    </source>
</evidence>
<dbReference type="PROSITE" id="PS51257">
    <property type="entry name" value="PROKAR_LIPOPROTEIN"/>
    <property type="match status" value="1"/>
</dbReference>
<sequence>MERRALLASLGVVGTSMLAGCSVSVPFLERTKLGWLSVSNWDETASHTFELRVTRDGTLVHESTHVVKQMEGNTIPGAVADCTWDDVAGEYVVAARVDSDEWREFNLQEATDGSPACVMTTVQYGTYWGIDEADPLNVRVRGGCDQVDRAVGGCPAYNSNTIREPSGDETH</sequence>
<protein>
    <recommendedName>
        <fullName evidence="3">Lipoprotein</fullName>
    </recommendedName>
</protein>
<dbReference type="Proteomes" id="UP001597187">
    <property type="component" value="Unassembled WGS sequence"/>
</dbReference>
<dbReference type="EMBL" id="JBHUDC010000007">
    <property type="protein sequence ID" value="MFD1514474.1"/>
    <property type="molecule type" value="Genomic_DNA"/>
</dbReference>
<proteinExistence type="predicted"/>
<comment type="caution">
    <text evidence="1">The sequence shown here is derived from an EMBL/GenBank/DDBJ whole genome shotgun (WGS) entry which is preliminary data.</text>
</comment>
<name>A0ABD6AXK2_9EURY</name>
<dbReference type="AlphaFoldDB" id="A0ABD6AXK2"/>
<reference evidence="1 2" key="1">
    <citation type="journal article" date="2019" name="Int. J. Syst. Evol. Microbiol.">
        <title>The Global Catalogue of Microorganisms (GCM) 10K type strain sequencing project: providing services to taxonomists for standard genome sequencing and annotation.</title>
        <authorList>
            <consortium name="The Broad Institute Genomics Platform"/>
            <consortium name="The Broad Institute Genome Sequencing Center for Infectious Disease"/>
            <person name="Wu L."/>
            <person name="Ma J."/>
        </authorList>
    </citation>
    <scope>NUCLEOTIDE SEQUENCE [LARGE SCALE GENOMIC DNA]</scope>
    <source>
        <strain evidence="1 2">CGMCC 1.12563</strain>
    </source>
</reference>
<evidence type="ECO:0008006" key="3">
    <source>
        <dbReference type="Google" id="ProtNLM"/>
    </source>
</evidence>
<accession>A0ABD6AXK2</accession>
<organism evidence="1 2">
    <name type="scientific">Halomarina rubra</name>
    <dbReference type="NCBI Taxonomy" id="2071873"/>
    <lineage>
        <taxon>Archaea</taxon>
        <taxon>Methanobacteriati</taxon>
        <taxon>Methanobacteriota</taxon>
        <taxon>Stenosarchaea group</taxon>
        <taxon>Halobacteria</taxon>
        <taxon>Halobacteriales</taxon>
        <taxon>Natronomonadaceae</taxon>
        <taxon>Halomarina</taxon>
    </lineage>
</organism>
<keyword evidence="2" id="KW-1185">Reference proteome</keyword>